<dbReference type="Pfam" id="PF05406">
    <property type="entry name" value="WGR"/>
    <property type="match status" value="1"/>
</dbReference>
<proteinExistence type="inferred from homology"/>
<keyword evidence="5" id="KW-0479">Metal-binding</keyword>
<dbReference type="PANTHER" id="PTHR10459:SF66">
    <property type="entry name" value="PROTEIN MONO-ADP-RIBOSYLTRANSFERASE PARP3"/>
    <property type="match status" value="1"/>
</dbReference>
<dbReference type="PROSITE" id="PS51059">
    <property type="entry name" value="PARP_CATALYTIC"/>
    <property type="match status" value="1"/>
</dbReference>
<dbReference type="SUPFAM" id="SSF47587">
    <property type="entry name" value="Domain of poly(ADP-ribose) polymerase"/>
    <property type="match status" value="1"/>
</dbReference>
<accession>A0AAD9JQZ0</accession>
<dbReference type="Pfam" id="PF02877">
    <property type="entry name" value="PARP_reg"/>
    <property type="match status" value="1"/>
</dbReference>
<comment type="caution">
    <text evidence="18">The sequence shown here is derived from an EMBL/GenBank/DDBJ whole genome shotgun (WGS) entry which is preliminary data.</text>
</comment>
<keyword evidence="2 13" id="KW-0328">Glycosyltransferase</keyword>
<feature type="region of interest" description="Disordered" evidence="14">
    <location>
        <begin position="1"/>
        <end position="37"/>
    </location>
</feature>
<comment type="subcellular location">
    <subcellularLocation>
        <location evidence="1">Nucleus</location>
    </subcellularLocation>
</comment>
<dbReference type="Proteomes" id="UP001208570">
    <property type="component" value="Unassembled WGS sequence"/>
</dbReference>
<dbReference type="EC" id="2.4.2.-" evidence="13"/>
<dbReference type="Gene3D" id="1.20.142.10">
    <property type="entry name" value="Poly(ADP-ribose) polymerase, regulatory domain"/>
    <property type="match status" value="1"/>
</dbReference>
<organism evidence="18 19">
    <name type="scientific">Paralvinella palmiformis</name>
    <dbReference type="NCBI Taxonomy" id="53620"/>
    <lineage>
        <taxon>Eukaryota</taxon>
        <taxon>Metazoa</taxon>
        <taxon>Spiralia</taxon>
        <taxon>Lophotrochozoa</taxon>
        <taxon>Annelida</taxon>
        <taxon>Polychaeta</taxon>
        <taxon>Sedentaria</taxon>
        <taxon>Canalipalpata</taxon>
        <taxon>Terebellida</taxon>
        <taxon>Terebelliformia</taxon>
        <taxon>Alvinellidae</taxon>
        <taxon>Paralvinella</taxon>
    </lineage>
</organism>
<protein>
    <recommendedName>
        <fullName evidence="13">Poly [ADP-ribose] polymerase</fullName>
        <shortName evidence="13">PARP</shortName>
        <ecNumber evidence="13">2.4.2.-</ecNumber>
    </recommendedName>
</protein>
<reference evidence="18" key="1">
    <citation type="journal article" date="2023" name="Mol. Biol. Evol.">
        <title>Third-Generation Sequencing Reveals the Adaptive Role of the Epigenome in Three Deep-Sea Polychaetes.</title>
        <authorList>
            <person name="Perez M."/>
            <person name="Aroh O."/>
            <person name="Sun Y."/>
            <person name="Lan Y."/>
            <person name="Juniper S.K."/>
            <person name="Young C.R."/>
            <person name="Angers B."/>
            <person name="Qian P.Y."/>
        </authorList>
    </citation>
    <scope>NUCLEOTIDE SEQUENCE</scope>
    <source>
        <strain evidence="18">P08H-3</strain>
    </source>
</reference>
<evidence type="ECO:0000256" key="11">
    <source>
        <dbReference type="ARBA" id="ARBA00023242"/>
    </source>
</evidence>
<keyword evidence="6" id="KW-0677">Repeat</keyword>
<keyword evidence="8" id="KW-0862">Zinc</keyword>
<dbReference type="SMART" id="SM00773">
    <property type="entry name" value="WGR"/>
    <property type="match status" value="1"/>
</dbReference>
<evidence type="ECO:0000256" key="2">
    <source>
        <dbReference type="ARBA" id="ARBA00022676"/>
    </source>
</evidence>
<keyword evidence="4" id="KW-0548">Nucleotidyltransferase</keyword>
<dbReference type="GO" id="GO:0070212">
    <property type="term" value="P:protein poly-ADP-ribosylation"/>
    <property type="evidence" value="ECO:0007669"/>
    <property type="project" value="TreeGrafter"/>
</dbReference>
<keyword evidence="3 13" id="KW-0808">Transferase</keyword>
<dbReference type="GO" id="GO:0003950">
    <property type="term" value="F:NAD+ poly-ADP-ribosyltransferase activity"/>
    <property type="evidence" value="ECO:0007669"/>
    <property type="project" value="UniProtKB-UniRule"/>
</dbReference>
<feature type="domain" description="PARP catalytic" evidence="15">
    <location>
        <begin position="316"/>
        <end position="545"/>
    </location>
</feature>
<feature type="domain" description="WGR" evidence="17">
    <location>
        <begin position="66"/>
        <end position="158"/>
    </location>
</feature>
<dbReference type="PROSITE" id="PS51977">
    <property type="entry name" value="WGR"/>
    <property type="match status" value="1"/>
</dbReference>
<dbReference type="FunFam" id="1.20.142.10:FF:000001">
    <property type="entry name" value="Poly [ADP-ribose] polymerase"/>
    <property type="match status" value="1"/>
</dbReference>
<evidence type="ECO:0000256" key="1">
    <source>
        <dbReference type="ARBA" id="ARBA00004123"/>
    </source>
</evidence>
<dbReference type="GO" id="GO:0006302">
    <property type="term" value="P:double-strand break repair"/>
    <property type="evidence" value="ECO:0007669"/>
    <property type="project" value="TreeGrafter"/>
</dbReference>
<evidence type="ECO:0000256" key="5">
    <source>
        <dbReference type="ARBA" id="ARBA00022723"/>
    </source>
</evidence>
<dbReference type="Gene3D" id="2.20.140.10">
    <property type="entry name" value="WGR domain"/>
    <property type="match status" value="1"/>
</dbReference>
<dbReference type="PROSITE" id="PS51060">
    <property type="entry name" value="PARP_ALPHA_HD"/>
    <property type="match status" value="1"/>
</dbReference>
<evidence type="ECO:0000256" key="13">
    <source>
        <dbReference type="RuleBase" id="RU362114"/>
    </source>
</evidence>
<dbReference type="InterPro" id="IPR008893">
    <property type="entry name" value="WGR_domain"/>
</dbReference>
<dbReference type="EMBL" id="JAODUP010000188">
    <property type="protein sequence ID" value="KAK2157606.1"/>
    <property type="molecule type" value="Genomic_DNA"/>
</dbReference>
<dbReference type="GO" id="GO:0016779">
    <property type="term" value="F:nucleotidyltransferase activity"/>
    <property type="evidence" value="ECO:0007669"/>
    <property type="project" value="UniProtKB-KW"/>
</dbReference>
<dbReference type="InterPro" id="IPR012317">
    <property type="entry name" value="Poly(ADP-ribose)pol_cat_dom"/>
</dbReference>
<sequence>MPPRKRAKALGKKTAGGKRAKKADSEETDSSNPPATVHDAMQKLKEADKNKVRKLKPDSLCPLSNQCTIHEDYDCMLNQTNIGNNNNKYYIIQVLKHQNGTFLTWNRWGRVGESGMNAIKAHGKQADAAIAAFKKKFKDKTRNNWDEKSSFCPVPGKYTLLEMDEDDDDGTEDMVYKKTPTTACTLDKPTADLVKLLFDNDMFRDAMKDMDIDIKKMPLGKLSKTQIAKGFEVLEEIENFMKTKKGPASKLTELSSRFYTLIPHDFGRHRPPTISTEEAVRKKMDMLLVLADIELAQSMQKNKSISETKDEVKPAHPLDINYELLQADLVLLDKKSKEFKLTNCSFVFVFHKIIDKYVAATASSYRIPTILDVWEVNRHKEEDRFKTHDDIKNRKLLWHGTNVAVVAAILKSGLRIMPQSGGRVGKGIYFASENGKSASYVSCASGWIGIMFLNEVALGKEKHIIKDDYRLTSAPPGYDSIIAKGRTEPDPKGDVTIKINGYTVTVPQSKPIDVPKFKDSNFYQSEYLIYKESQNRIRYLLKLKF</sequence>
<evidence type="ECO:0000256" key="7">
    <source>
        <dbReference type="ARBA" id="ARBA00022771"/>
    </source>
</evidence>
<dbReference type="SUPFAM" id="SSF56399">
    <property type="entry name" value="ADP-ribosylation"/>
    <property type="match status" value="1"/>
</dbReference>
<dbReference type="InterPro" id="IPR004102">
    <property type="entry name" value="Poly(ADP-ribose)pol_reg_dom"/>
</dbReference>
<dbReference type="SUPFAM" id="SSF142921">
    <property type="entry name" value="WGR domain-like"/>
    <property type="match status" value="1"/>
</dbReference>
<dbReference type="GO" id="GO:0005730">
    <property type="term" value="C:nucleolus"/>
    <property type="evidence" value="ECO:0007669"/>
    <property type="project" value="TreeGrafter"/>
</dbReference>
<evidence type="ECO:0000259" key="17">
    <source>
        <dbReference type="PROSITE" id="PS51977"/>
    </source>
</evidence>
<keyword evidence="7" id="KW-0863">Zinc-finger</keyword>
<feature type="compositionally biased region" description="Basic residues" evidence="14">
    <location>
        <begin position="1"/>
        <end position="21"/>
    </location>
</feature>
<dbReference type="InterPro" id="IPR050800">
    <property type="entry name" value="ARTD/PARP"/>
</dbReference>
<dbReference type="Gene3D" id="3.90.228.10">
    <property type="match status" value="1"/>
</dbReference>
<keyword evidence="10" id="KW-0238">DNA-binding</keyword>
<evidence type="ECO:0000313" key="19">
    <source>
        <dbReference type="Proteomes" id="UP001208570"/>
    </source>
</evidence>
<dbReference type="GO" id="GO:0003677">
    <property type="term" value="F:DNA binding"/>
    <property type="evidence" value="ECO:0007669"/>
    <property type="project" value="UniProtKB-KW"/>
</dbReference>
<gene>
    <name evidence="18" type="ORF">LSH36_188g06025</name>
</gene>
<keyword evidence="19" id="KW-1185">Reference proteome</keyword>
<dbReference type="AlphaFoldDB" id="A0AAD9JQZ0"/>
<evidence type="ECO:0000313" key="18">
    <source>
        <dbReference type="EMBL" id="KAK2157606.1"/>
    </source>
</evidence>
<dbReference type="GO" id="GO:0008270">
    <property type="term" value="F:zinc ion binding"/>
    <property type="evidence" value="ECO:0007669"/>
    <property type="project" value="UniProtKB-KW"/>
</dbReference>
<dbReference type="InterPro" id="IPR036616">
    <property type="entry name" value="Poly(ADP-ribose)pol_reg_dom_sf"/>
</dbReference>
<evidence type="ECO:0000256" key="9">
    <source>
        <dbReference type="ARBA" id="ARBA00023027"/>
    </source>
</evidence>
<evidence type="ECO:0000256" key="6">
    <source>
        <dbReference type="ARBA" id="ARBA00022737"/>
    </source>
</evidence>
<feature type="domain" description="PARP alpha-helical" evidence="16">
    <location>
        <begin position="183"/>
        <end position="301"/>
    </location>
</feature>
<evidence type="ECO:0000256" key="3">
    <source>
        <dbReference type="ARBA" id="ARBA00022679"/>
    </source>
</evidence>
<evidence type="ECO:0000256" key="4">
    <source>
        <dbReference type="ARBA" id="ARBA00022695"/>
    </source>
</evidence>
<keyword evidence="9 13" id="KW-0520">NAD</keyword>
<keyword evidence="11" id="KW-0539">Nucleus</keyword>
<dbReference type="Pfam" id="PF00644">
    <property type="entry name" value="PARP"/>
    <property type="match status" value="1"/>
</dbReference>
<dbReference type="PANTHER" id="PTHR10459">
    <property type="entry name" value="DNA LIGASE"/>
    <property type="match status" value="1"/>
</dbReference>
<dbReference type="CDD" id="cd01437">
    <property type="entry name" value="parp_like"/>
    <property type="match status" value="1"/>
</dbReference>
<evidence type="ECO:0000256" key="12">
    <source>
        <dbReference type="ARBA" id="ARBA00024347"/>
    </source>
</evidence>
<evidence type="ECO:0000256" key="14">
    <source>
        <dbReference type="SAM" id="MobiDB-lite"/>
    </source>
</evidence>
<evidence type="ECO:0000256" key="10">
    <source>
        <dbReference type="ARBA" id="ARBA00023125"/>
    </source>
</evidence>
<dbReference type="GO" id="GO:0035861">
    <property type="term" value="C:site of double-strand break"/>
    <property type="evidence" value="ECO:0007669"/>
    <property type="project" value="TreeGrafter"/>
</dbReference>
<evidence type="ECO:0000256" key="8">
    <source>
        <dbReference type="ARBA" id="ARBA00022833"/>
    </source>
</evidence>
<dbReference type="InterPro" id="IPR036930">
    <property type="entry name" value="WGR_dom_sf"/>
</dbReference>
<comment type="similarity">
    <text evidence="12">Belongs to the ARTD/PARP family.</text>
</comment>
<name>A0AAD9JQZ0_9ANNE</name>
<evidence type="ECO:0000259" key="15">
    <source>
        <dbReference type="PROSITE" id="PS51059"/>
    </source>
</evidence>
<dbReference type="GO" id="GO:1990404">
    <property type="term" value="F:NAD+-protein mono-ADP-ribosyltransferase activity"/>
    <property type="evidence" value="ECO:0007669"/>
    <property type="project" value="TreeGrafter"/>
</dbReference>
<dbReference type="FunFam" id="2.20.140.10:FF:000001">
    <property type="entry name" value="Poly [ADP-ribose] polymerase"/>
    <property type="match status" value="1"/>
</dbReference>
<evidence type="ECO:0000259" key="16">
    <source>
        <dbReference type="PROSITE" id="PS51060"/>
    </source>
</evidence>